<feature type="transmembrane region" description="Helical" evidence="6">
    <location>
        <begin position="423"/>
        <end position="443"/>
    </location>
</feature>
<comment type="caution">
    <text evidence="9">The sequence shown here is derived from an EMBL/GenBank/DDBJ whole genome shotgun (WGS) entry which is preliminary data.</text>
</comment>
<feature type="transmembrane region" description="Helical" evidence="6">
    <location>
        <begin position="397"/>
        <end position="417"/>
    </location>
</feature>
<dbReference type="PANTHER" id="PTHR30619:SF1">
    <property type="entry name" value="RECOMBINATION PROTEIN 2"/>
    <property type="match status" value="1"/>
</dbReference>
<feature type="transmembrane region" description="Helical" evidence="6">
    <location>
        <begin position="303"/>
        <end position="322"/>
    </location>
</feature>
<feature type="transmembrane region" description="Helical" evidence="6">
    <location>
        <begin position="6"/>
        <end position="28"/>
    </location>
</feature>
<feature type="transmembrane region" description="Helical" evidence="6">
    <location>
        <begin position="369"/>
        <end position="385"/>
    </location>
</feature>
<feature type="transmembrane region" description="Helical" evidence="6">
    <location>
        <begin position="35"/>
        <end position="53"/>
    </location>
</feature>
<dbReference type="Proteomes" id="UP001199816">
    <property type="component" value="Unassembled WGS sequence"/>
</dbReference>
<dbReference type="EMBL" id="JAJNEC010000005">
    <property type="protein sequence ID" value="MCD2423758.1"/>
    <property type="molecule type" value="Genomic_DNA"/>
</dbReference>
<evidence type="ECO:0000256" key="5">
    <source>
        <dbReference type="ARBA" id="ARBA00023136"/>
    </source>
</evidence>
<accession>A0ABS8PTZ9</accession>
<keyword evidence="2" id="KW-1003">Cell membrane</keyword>
<evidence type="ECO:0000256" key="2">
    <source>
        <dbReference type="ARBA" id="ARBA00022475"/>
    </source>
</evidence>
<feature type="transmembrane region" description="Helical" evidence="6">
    <location>
        <begin position="492"/>
        <end position="512"/>
    </location>
</feature>
<protein>
    <submittedName>
        <fullName evidence="9">ComEC family competence protein</fullName>
    </submittedName>
</protein>
<evidence type="ECO:0000259" key="8">
    <source>
        <dbReference type="Pfam" id="PF13567"/>
    </source>
</evidence>
<keyword evidence="3 6" id="KW-0812">Transmembrane</keyword>
<evidence type="ECO:0000256" key="3">
    <source>
        <dbReference type="ARBA" id="ARBA00022692"/>
    </source>
</evidence>
<dbReference type="RefSeq" id="WP_231005018.1">
    <property type="nucleotide sequence ID" value="NZ_JAJNEC010000005.1"/>
</dbReference>
<name>A0ABS8PTZ9_9BACT</name>
<evidence type="ECO:0000256" key="4">
    <source>
        <dbReference type="ARBA" id="ARBA00022989"/>
    </source>
</evidence>
<feature type="transmembrane region" description="Helical" evidence="6">
    <location>
        <begin position="519"/>
        <end position="537"/>
    </location>
</feature>
<reference evidence="9 10" key="1">
    <citation type="submission" date="2021-11" db="EMBL/GenBank/DDBJ databases">
        <title>Genomic of Niabella pedocola.</title>
        <authorList>
            <person name="Wu T."/>
        </authorList>
    </citation>
    <scope>NUCLEOTIDE SEQUENCE [LARGE SCALE GENOMIC DNA]</scope>
    <source>
        <strain evidence="9 10">JCM 31011</strain>
    </source>
</reference>
<evidence type="ECO:0000259" key="7">
    <source>
        <dbReference type="Pfam" id="PF03772"/>
    </source>
</evidence>
<feature type="domain" description="DUF4131" evidence="8">
    <location>
        <begin position="33"/>
        <end position="200"/>
    </location>
</feature>
<feature type="transmembrane region" description="Helical" evidence="6">
    <location>
        <begin position="343"/>
        <end position="363"/>
    </location>
</feature>
<evidence type="ECO:0000256" key="6">
    <source>
        <dbReference type="SAM" id="Phobius"/>
    </source>
</evidence>
<evidence type="ECO:0000313" key="9">
    <source>
        <dbReference type="EMBL" id="MCD2423758.1"/>
    </source>
</evidence>
<proteinExistence type="predicted"/>
<keyword evidence="4 6" id="KW-1133">Transmembrane helix</keyword>
<feature type="transmembrane region" description="Helical" evidence="6">
    <location>
        <begin position="65"/>
        <end position="85"/>
    </location>
</feature>
<dbReference type="Pfam" id="PF03772">
    <property type="entry name" value="Competence"/>
    <property type="match status" value="1"/>
</dbReference>
<sequence>MSFSATLFLARAPFIKLLLPFACGILLYMYTPVPVAGCVTGFLVSGAVVLLFRTVRGYRRLKLQWIEALLVAAILVFLGMLIAACKDVRVRGDWFRNRHRPGMYFRVTLLEQPVEKNRSYKAEAAVRYLLTRDSAVTASGRIIIYFKKERQVGRLAAGDQLIFKKEPQEIRNSGNPGSFDYKRYAFMNGITHQVYLTQKEMAAAPAAEKESGCWLWLYRLRASILNILKKNIHGTKEQGLAEALLIGYRDDLDKDLLQSYNDTGVVHVIAVSGMHLGLIYWLLDLLLSPLRSRRQTRWLHPVLVLGILWIFSLLAGAAASVIRAAVMFSCMLLGKQFGHNASIYNTLAASAFLLLCYNPYWLWDVGFQLSYAAVLSIVVFYKPLYRLVTINNKLLDAVWQLCTVSMAAQILTTPLSIYHFHQFPVYFLITNLLVVPVSSVVLIGELILVLAAPVTPVAVFTGRILDGIIWWMNGVVENLSRYPFALWKGLLVSVPQVLLLYVFIVGITVGYMQQRKSGLWTAAIALCAIMGIRMVSFRNALQQEQIIVYSIPRGAAVGFIRGRDQVLYADSLAVADPAVRKNVLQPAAVCYRLQPPETVKAMPKNDRLLFGGRSVLFIGVPLDNTVYGAADLVILTGNPRLYIAELLNKVQPGQIVIDGTVPGWKARYWQQDCDALGIPCHQVLQKGAFVMNL</sequence>
<dbReference type="InterPro" id="IPR004477">
    <property type="entry name" value="ComEC_N"/>
</dbReference>
<dbReference type="Pfam" id="PF13567">
    <property type="entry name" value="DUF4131"/>
    <property type="match status" value="1"/>
</dbReference>
<dbReference type="InterPro" id="IPR025405">
    <property type="entry name" value="DUF4131"/>
</dbReference>
<organism evidence="9 10">
    <name type="scientific">Niabella pedocola</name>
    <dbReference type="NCBI Taxonomy" id="1752077"/>
    <lineage>
        <taxon>Bacteria</taxon>
        <taxon>Pseudomonadati</taxon>
        <taxon>Bacteroidota</taxon>
        <taxon>Chitinophagia</taxon>
        <taxon>Chitinophagales</taxon>
        <taxon>Chitinophagaceae</taxon>
        <taxon>Niabella</taxon>
    </lineage>
</organism>
<keyword evidence="10" id="KW-1185">Reference proteome</keyword>
<dbReference type="PANTHER" id="PTHR30619">
    <property type="entry name" value="DNA INTERNALIZATION/COMPETENCE PROTEIN COMEC/REC2"/>
    <property type="match status" value="1"/>
</dbReference>
<gene>
    <name evidence="9" type="ORF">LQ567_13365</name>
</gene>
<feature type="transmembrane region" description="Helical" evidence="6">
    <location>
        <begin position="264"/>
        <end position="283"/>
    </location>
</feature>
<dbReference type="InterPro" id="IPR052159">
    <property type="entry name" value="Competence_DNA_uptake"/>
</dbReference>
<keyword evidence="5 6" id="KW-0472">Membrane</keyword>
<evidence type="ECO:0000313" key="10">
    <source>
        <dbReference type="Proteomes" id="UP001199816"/>
    </source>
</evidence>
<feature type="domain" description="ComEC/Rec2-related protein" evidence="7">
    <location>
        <begin position="244"/>
        <end position="511"/>
    </location>
</feature>
<dbReference type="NCBIfam" id="TIGR00360">
    <property type="entry name" value="ComEC_N-term"/>
    <property type="match status" value="1"/>
</dbReference>
<evidence type="ECO:0000256" key="1">
    <source>
        <dbReference type="ARBA" id="ARBA00004651"/>
    </source>
</evidence>
<comment type="subcellular location">
    <subcellularLocation>
        <location evidence="1">Cell membrane</location>
        <topology evidence="1">Multi-pass membrane protein</topology>
    </subcellularLocation>
</comment>